<protein>
    <submittedName>
        <fullName evidence="2">Uncharacterized protein</fullName>
    </submittedName>
</protein>
<evidence type="ECO:0000256" key="1">
    <source>
        <dbReference type="SAM" id="MobiDB-lite"/>
    </source>
</evidence>
<reference evidence="2" key="1">
    <citation type="submission" date="2020-02" db="EMBL/GenBank/DDBJ databases">
        <authorList>
            <person name="Meier V. D."/>
        </authorList>
    </citation>
    <scope>NUCLEOTIDE SEQUENCE</scope>
    <source>
        <strain evidence="2">AVDCRST_MAG59</strain>
    </source>
</reference>
<dbReference type="EMBL" id="CADCWF010000043">
    <property type="protein sequence ID" value="CAA9540966.1"/>
    <property type="molecule type" value="Genomic_DNA"/>
</dbReference>
<evidence type="ECO:0000313" key="2">
    <source>
        <dbReference type="EMBL" id="CAA9540966.1"/>
    </source>
</evidence>
<sequence length="59" mass="6324">MPRNPVAAAPDHDDPPLAARRAAWDALWRALLALPRGSVPEDEAGRQDEQVPARTGEAA</sequence>
<feature type="region of interest" description="Disordered" evidence="1">
    <location>
        <begin position="36"/>
        <end position="59"/>
    </location>
</feature>
<dbReference type="AlphaFoldDB" id="A0A6J4U511"/>
<organism evidence="2">
    <name type="scientific">uncultured Thermomicrobiales bacterium</name>
    <dbReference type="NCBI Taxonomy" id="1645740"/>
    <lineage>
        <taxon>Bacteria</taxon>
        <taxon>Pseudomonadati</taxon>
        <taxon>Thermomicrobiota</taxon>
        <taxon>Thermomicrobia</taxon>
        <taxon>Thermomicrobiales</taxon>
        <taxon>environmental samples</taxon>
    </lineage>
</organism>
<proteinExistence type="predicted"/>
<name>A0A6J4U511_9BACT</name>
<accession>A0A6J4U511</accession>
<gene>
    <name evidence="2" type="ORF">AVDCRST_MAG59-829</name>
</gene>